<feature type="region of interest" description="Disordered" evidence="1">
    <location>
        <begin position="337"/>
        <end position="376"/>
    </location>
</feature>
<feature type="compositionally biased region" description="Low complexity" evidence="1">
    <location>
        <begin position="498"/>
        <end position="508"/>
    </location>
</feature>
<feature type="transmembrane region" description="Helical" evidence="2">
    <location>
        <begin position="791"/>
        <end position="813"/>
    </location>
</feature>
<protein>
    <recommendedName>
        <fullName evidence="5">Membrane protein of ER body-like protein</fullName>
    </recommendedName>
</protein>
<evidence type="ECO:0000313" key="3">
    <source>
        <dbReference type="EMBL" id="KAK4273797.1"/>
    </source>
</evidence>
<feature type="compositionally biased region" description="Basic and acidic residues" evidence="1">
    <location>
        <begin position="631"/>
        <end position="641"/>
    </location>
</feature>
<feature type="region of interest" description="Disordered" evidence="1">
    <location>
        <begin position="473"/>
        <end position="556"/>
    </location>
</feature>
<name>A0AAE1JSV7_9FABA</name>
<evidence type="ECO:0000256" key="1">
    <source>
        <dbReference type="SAM" id="MobiDB-lite"/>
    </source>
</evidence>
<keyword evidence="2" id="KW-0812">Transmembrane</keyword>
<dbReference type="PANTHER" id="PTHR38937">
    <property type="entry name" value="MEMBRANE PROTEIN OF ER BODY-LIKE PROTEIN"/>
    <property type="match status" value="1"/>
</dbReference>
<proteinExistence type="predicted"/>
<keyword evidence="2" id="KW-0472">Membrane</keyword>
<gene>
    <name evidence="3" type="ORF">QN277_017125</name>
</gene>
<feature type="compositionally biased region" description="Basic and acidic residues" evidence="1">
    <location>
        <begin position="606"/>
        <end position="619"/>
    </location>
</feature>
<sequence length="966" mass="104004">MEQKHANELLQWATIEQEEEQVQEEVALEGRQARKQLQDNAVSNVTLPSSSSSSSPTVNGVIGHANNASSLDFGRQELLIQKDEQVAEMGEITGDENHHCHLEKADNAAVGLGLVAEFSGASSNGESIISNDTAPSQSQNSVYFDKQDGKWKCHHCTWTKQFDSPWTMPIWDLKQNSDLLMNIRTMTQHEPCFVSETKGSEANNVSYAVQNGDVASSVLPTYNGVGKFNIQVDNPNIKKSACNGVNNQDMKTVEDKGPFNSKLPPLHDSSGIKTTDAKDFVGETSTKQDPELIEEIDQQLEELDVEAVLAKQETHDLFCPNCNSCITKRVILRKRKRSPRNLDNKSKRDKLDTIVSSERVGSSAHETKQGDQASLTSDAGHLEQQPPLVNDPVQEQEVFRCLECFSFFIPRGNSFNLFWNSSGAREHETSRITSTIPASDNSSADISISNVLKSSSVADSSGNWFLSLFTSNKGKTSDEQGKTSSKNSKTGPAEQKHSSSIASSVINSPENGHPDSSVPGRCTIDNGKVVPDVKPGYGGLDGNLVISEGEENNGSADIKNTADHSEANTVANLPSKELSSTLVPNQEGDLSATAITSKGLTSPGEPAKDATLKPGEGKPDFLVPSDVGSRMPEKSQKDINKTPETFQNGYSSLIMQAQVENDAATGTQSSGVNAKISSGEDFRLPKTVEKNTEGETKPAVTGGNTGGDVIVDVEEGKIKSSASHIGVTDPINGSVLGNTATQVYVGEQSRAEIGETRGLEILKSIVYGGLIESITSLGIVSSAVGSGAVPLNIIALGLANLIGGLFVIGHNLLDLKDDKSGEDLQQTNTQEDRYQELLGRRENFILHAVVAILSFLIFGSVPIFIYGILIRKNFQTEFKLATVAATSLLCIILLAIGKVYSKRPPKSYFKTLSYYVTMSLAASGVSYIVGGLIRDLLEKLSNSESGFVITMPLSGQGTMDAAWRSY</sequence>
<feature type="region of interest" description="Disordered" evidence="1">
    <location>
        <begin position="595"/>
        <end position="643"/>
    </location>
</feature>
<feature type="region of interest" description="Disordered" evidence="1">
    <location>
        <begin position="254"/>
        <end position="286"/>
    </location>
</feature>
<dbReference type="Proteomes" id="UP001293593">
    <property type="component" value="Unassembled WGS sequence"/>
</dbReference>
<evidence type="ECO:0000256" key="2">
    <source>
        <dbReference type="SAM" id="Phobius"/>
    </source>
</evidence>
<feature type="transmembrane region" description="Helical" evidence="2">
    <location>
        <begin position="844"/>
        <end position="868"/>
    </location>
</feature>
<feature type="transmembrane region" description="Helical" evidence="2">
    <location>
        <begin position="912"/>
        <end position="933"/>
    </location>
</feature>
<accession>A0AAE1JSV7</accession>
<keyword evidence="2" id="KW-1133">Transmembrane helix</keyword>
<feature type="compositionally biased region" description="Basic and acidic residues" evidence="1">
    <location>
        <begin position="340"/>
        <end position="352"/>
    </location>
</feature>
<comment type="caution">
    <text evidence="3">The sequence shown here is derived from an EMBL/GenBank/DDBJ whole genome shotgun (WGS) entry which is preliminary data.</text>
</comment>
<dbReference type="AlphaFoldDB" id="A0AAE1JSV7"/>
<evidence type="ECO:0000313" key="4">
    <source>
        <dbReference type="Proteomes" id="UP001293593"/>
    </source>
</evidence>
<reference evidence="3" key="1">
    <citation type="submission" date="2023-10" db="EMBL/GenBank/DDBJ databases">
        <title>Chromosome-level genome of the transformable northern wattle, Acacia crassicarpa.</title>
        <authorList>
            <person name="Massaro I."/>
            <person name="Sinha N.R."/>
            <person name="Poethig S."/>
            <person name="Leichty A.R."/>
        </authorList>
    </citation>
    <scope>NUCLEOTIDE SEQUENCE</scope>
    <source>
        <strain evidence="3">Acra3RX</strain>
        <tissue evidence="3">Leaf</tissue>
    </source>
</reference>
<evidence type="ECO:0008006" key="5">
    <source>
        <dbReference type="Google" id="ProtNLM"/>
    </source>
</evidence>
<dbReference type="PANTHER" id="PTHR38937:SF2">
    <property type="entry name" value="MEMBRANE PROTEIN OF ER BODY-LIKE PROTEIN ISOFORM X1"/>
    <property type="match status" value="1"/>
</dbReference>
<keyword evidence="4" id="KW-1185">Reference proteome</keyword>
<organism evidence="3 4">
    <name type="scientific">Acacia crassicarpa</name>
    <name type="common">northern wattle</name>
    <dbReference type="NCBI Taxonomy" id="499986"/>
    <lineage>
        <taxon>Eukaryota</taxon>
        <taxon>Viridiplantae</taxon>
        <taxon>Streptophyta</taxon>
        <taxon>Embryophyta</taxon>
        <taxon>Tracheophyta</taxon>
        <taxon>Spermatophyta</taxon>
        <taxon>Magnoliopsida</taxon>
        <taxon>eudicotyledons</taxon>
        <taxon>Gunneridae</taxon>
        <taxon>Pentapetalae</taxon>
        <taxon>rosids</taxon>
        <taxon>fabids</taxon>
        <taxon>Fabales</taxon>
        <taxon>Fabaceae</taxon>
        <taxon>Caesalpinioideae</taxon>
        <taxon>mimosoid clade</taxon>
        <taxon>Acacieae</taxon>
        <taxon>Acacia</taxon>
    </lineage>
</organism>
<dbReference type="EMBL" id="JAWXYG010000004">
    <property type="protein sequence ID" value="KAK4273797.1"/>
    <property type="molecule type" value="Genomic_DNA"/>
</dbReference>
<dbReference type="InterPro" id="IPR052843">
    <property type="entry name" value="ER_body_metal_sequester"/>
</dbReference>
<feature type="compositionally biased region" description="Basic and acidic residues" evidence="1">
    <location>
        <begin position="275"/>
        <end position="286"/>
    </location>
</feature>
<feature type="transmembrane region" description="Helical" evidence="2">
    <location>
        <begin position="880"/>
        <end position="900"/>
    </location>
</feature>